<dbReference type="KEGG" id="salj:SMD11_6773"/>
<dbReference type="Proteomes" id="UP000195755">
    <property type="component" value="Chromosome"/>
</dbReference>
<dbReference type="EMBL" id="CP021744">
    <property type="protein sequence ID" value="ARZ72349.1"/>
    <property type="molecule type" value="Genomic_DNA"/>
</dbReference>
<dbReference type="SMART" id="SM00346">
    <property type="entry name" value="HTH_ICLR"/>
    <property type="match status" value="1"/>
</dbReference>
<reference evidence="4 5" key="1">
    <citation type="submission" date="2017-06" db="EMBL/GenBank/DDBJ databases">
        <title>Streptomyces albireticuli Genome sequencing and assembly.</title>
        <authorList>
            <person name="Wang Y."/>
            <person name="Du B."/>
            <person name="Ding Y."/>
            <person name="Liu H."/>
            <person name="Hou Q."/>
            <person name="Liu K."/>
            <person name="Yao L."/>
            <person name="Wang C."/>
        </authorList>
    </citation>
    <scope>NUCLEOTIDE SEQUENCE [LARGE SCALE GENOMIC DNA]</scope>
    <source>
        <strain evidence="4 5">MDJK11</strain>
    </source>
</reference>
<keyword evidence="1" id="KW-0805">Transcription regulation</keyword>
<name>A0A1Z2LDF9_9ACTN</name>
<gene>
    <name evidence="4" type="ORF">SMD11_6773</name>
</gene>
<dbReference type="InterPro" id="IPR050707">
    <property type="entry name" value="HTH_MetabolicPath_Reg"/>
</dbReference>
<evidence type="ECO:0000313" key="4">
    <source>
        <dbReference type="EMBL" id="ARZ72349.1"/>
    </source>
</evidence>
<keyword evidence="2" id="KW-0804">Transcription</keyword>
<dbReference type="InterPro" id="IPR005471">
    <property type="entry name" value="Tscrpt_reg_IclR_N"/>
</dbReference>
<dbReference type="GO" id="GO:0003677">
    <property type="term" value="F:DNA binding"/>
    <property type="evidence" value="ECO:0007669"/>
    <property type="project" value="InterPro"/>
</dbReference>
<dbReference type="InterPro" id="IPR036388">
    <property type="entry name" value="WH-like_DNA-bd_sf"/>
</dbReference>
<dbReference type="PANTHER" id="PTHR30136">
    <property type="entry name" value="HELIX-TURN-HELIX TRANSCRIPTIONAL REGULATOR, ICLR FAMILY"/>
    <property type="match status" value="1"/>
</dbReference>
<dbReference type="GO" id="GO:0045892">
    <property type="term" value="P:negative regulation of DNA-templated transcription"/>
    <property type="evidence" value="ECO:0007669"/>
    <property type="project" value="TreeGrafter"/>
</dbReference>
<evidence type="ECO:0000256" key="1">
    <source>
        <dbReference type="ARBA" id="ARBA00023015"/>
    </source>
</evidence>
<dbReference type="PANTHER" id="PTHR30136:SF24">
    <property type="entry name" value="HTH-TYPE TRANSCRIPTIONAL REPRESSOR ALLR"/>
    <property type="match status" value="1"/>
</dbReference>
<feature type="domain" description="HTH iclR-type" evidence="3">
    <location>
        <begin position="10"/>
        <end position="70"/>
    </location>
</feature>
<dbReference type="Pfam" id="PF09339">
    <property type="entry name" value="HTH_IclR"/>
    <property type="match status" value="1"/>
</dbReference>
<dbReference type="SUPFAM" id="SSF46785">
    <property type="entry name" value="Winged helix' DNA-binding domain"/>
    <property type="match status" value="1"/>
</dbReference>
<dbReference type="GO" id="GO:0003700">
    <property type="term" value="F:DNA-binding transcription factor activity"/>
    <property type="evidence" value="ECO:0007669"/>
    <property type="project" value="TreeGrafter"/>
</dbReference>
<dbReference type="Gene3D" id="1.10.10.10">
    <property type="entry name" value="Winged helix-like DNA-binding domain superfamily/Winged helix DNA-binding domain"/>
    <property type="match status" value="1"/>
</dbReference>
<dbReference type="InterPro" id="IPR029016">
    <property type="entry name" value="GAF-like_dom_sf"/>
</dbReference>
<accession>A0A1Z2LDF9</accession>
<dbReference type="AlphaFoldDB" id="A0A1Z2LDF9"/>
<evidence type="ECO:0000313" key="5">
    <source>
        <dbReference type="Proteomes" id="UP000195755"/>
    </source>
</evidence>
<protein>
    <submittedName>
        <fullName evidence="4">IclR family transcriptional regulator</fullName>
    </submittedName>
</protein>
<dbReference type="Gene3D" id="3.30.450.40">
    <property type="match status" value="1"/>
</dbReference>
<dbReference type="SUPFAM" id="SSF55781">
    <property type="entry name" value="GAF domain-like"/>
    <property type="match status" value="1"/>
</dbReference>
<dbReference type="InterPro" id="IPR036390">
    <property type="entry name" value="WH_DNA-bd_sf"/>
</dbReference>
<proteinExistence type="predicted"/>
<organism evidence="4 5">
    <name type="scientific">Streptomyces albireticuli</name>
    <dbReference type="NCBI Taxonomy" id="1940"/>
    <lineage>
        <taxon>Bacteria</taxon>
        <taxon>Bacillati</taxon>
        <taxon>Actinomycetota</taxon>
        <taxon>Actinomycetes</taxon>
        <taxon>Kitasatosporales</taxon>
        <taxon>Streptomycetaceae</taxon>
        <taxon>Streptomyces</taxon>
    </lineage>
</organism>
<sequence>MPLSVQKRSRSMLARGLSILRCFRPGESELPLSEIARRADMPKATAHRIITELLMEGMLERGEKGLRLGISLFMIGARVPRQLELRCLAFPYAEQLHHLTRGSTFVFISDALGPDAALVDAVRRAYGAGAEQETRASAQAATKVFHAFGACATLPSRGARVTDEEAARAQHQGFVAVRSVTGAVGIAAPVLTASNTAVGALAVAGPHSRLHVVKAASHLRAACAAVSRALQRTPEPVLVQ</sequence>
<dbReference type="RefSeq" id="WP_324614792.1">
    <property type="nucleotide sequence ID" value="NZ_CP021744.1"/>
</dbReference>
<evidence type="ECO:0000256" key="2">
    <source>
        <dbReference type="ARBA" id="ARBA00023163"/>
    </source>
</evidence>
<dbReference type="PROSITE" id="PS51077">
    <property type="entry name" value="HTH_ICLR"/>
    <property type="match status" value="1"/>
</dbReference>
<evidence type="ECO:0000259" key="3">
    <source>
        <dbReference type="PROSITE" id="PS51077"/>
    </source>
</evidence>